<evidence type="ECO:0000256" key="3">
    <source>
        <dbReference type="ARBA" id="ARBA00016584"/>
    </source>
</evidence>
<feature type="transmembrane region" description="Helical" evidence="15">
    <location>
        <begin position="175"/>
        <end position="193"/>
    </location>
</feature>
<evidence type="ECO:0000256" key="13">
    <source>
        <dbReference type="ARBA" id="ARBA00031116"/>
    </source>
</evidence>
<protein>
    <recommendedName>
        <fullName evidence="3">Store-operated calcium entry-associated regulatory factor</fullName>
    </recommendedName>
    <alternativeName>
        <fullName evidence="13">Transmembrane protein 66</fullName>
    </alternativeName>
</protein>
<accession>A0A316YGZ3</accession>
<sequence length="376" mass="39914">MLFRRRTTRLSLLLLTALWACLVFAPWAEAARGSSNSNNNRGRSGANPNVPRVRMDSLKTLFFKSGARTMARRTPPRPQLRCVGSSKRLCEMYEPDMVVCKSMGDGAWKCDAELAKSVRMGAIEVSCEGWDNADDEYVMRGSCGLEYNLLPAYVEGAYGAPLDGFSSLSNGRKKWYEDLFMLAFVAVVAYILLRLLKAIWRDMTGVNNAPRGPGGGGGGGGGGWPGGWFGGGGGGGWTPGWGPGGHDGPPPPYPGHKPSSSTQPDQQQQQGWRPGFWTGMGLGGLAAGAAQTLFNGQDRQGQRERYMRGDRFGSGSGSGSSSRWDSPSMTAGRRRFDYDDDNDNSFGGGGGGGGGFGGAGPSGTRTSTGFGGTRNR</sequence>
<feature type="chain" id="PRO_5016332857" description="Store-operated calcium entry-associated regulatory factor" evidence="16">
    <location>
        <begin position="31"/>
        <end position="376"/>
    </location>
</feature>
<evidence type="ECO:0000256" key="14">
    <source>
        <dbReference type="SAM" id="MobiDB-lite"/>
    </source>
</evidence>
<keyword evidence="18" id="KW-1185">Reference proteome</keyword>
<evidence type="ECO:0000256" key="6">
    <source>
        <dbReference type="ARBA" id="ARBA00022692"/>
    </source>
</evidence>
<keyword evidence="12 15" id="KW-0472">Membrane</keyword>
<dbReference type="PANTHER" id="PTHR15929">
    <property type="entry name" value="STORE-OPERATED CALCIUM ENTRY-ASSOCIATED REGULATORY FACTOR"/>
    <property type="match status" value="1"/>
</dbReference>
<evidence type="ECO:0000256" key="1">
    <source>
        <dbReference type="ARBA" id="ARBA00004115"/>
    </source>
</evidence>
<evidence type="ECO:0000256" key="8">
    <source>
        <dbReference type="ARBA" id="ARBA00022824"/>
    </source>
</evidence>
<evidence type="ECO:0000256" key="16">
    <source>
        <dbReference type="SAM" id="SignalP"/>
    </source>
</evidence>
<evidence type="ECO:0000256" key="12">
    <source>
        <dbReference type="ARBA" id="ARBA00023136"/>
    </source>
</evidence>
<dbReference type="AlphaFoldDB" id="A0A316YGZ3"/>
<dbReference type="GeneID" id="37044334"/>
<organism evidence="17 18">
    <name type="scientific">Acaromyces ingoldii</name>
    <dbReference type="NCBI Taxonomy" id="215250"/>
    <lineage>
        <taxon>Eukaryota</taxon>
        <taxon>Fungi</taxon>
        <taxon>Dikarya</taxon>
        <taxon>Basidiomycota</taxon>
        <taxon>Ustilaginomycotina</taxon>
        <taxon>Exobasidiomycetes</taxon>
        <taxon>Exobasidiales</taxon>
        <taxon>Cryptobasidiaceae</taxon>
        <taxon>Acaromyces</taxon>
    </lineage>
</organism>
<dbReference type="STRING" id="215250.A0A316YGZ3"/>
<comment type="similarity">
    <text evidence="2">Belongs to the SARAF family.</text>
</comment>
<feature type="region of interest" description="Disordered" evidence="14">
    <location>
        <begin position="210"/>
        <end position="280"/>
    </location>
</feature>
<dbReference type="RefSeq" id="XP_025375667.1">
    <property type="nucleotide sequence ID" value="XM_025522418.1"/>
</dbReference>
<proteinExistence type="inferred from homology"/>
<keyword evidence="9" id="KW-0106">Calcium</keyword>
<dbReference type="PANTHER" id="PTHR15929:SF0">
    <property type="entry name" value="STORE-OPERATED CALCIUM ENTRY-ASSOCIATED REGULATORY FACTOR"/>
    <property type="match status" value="1"/>
</dbReference>
<keyword evidence="11" id="KW-0406">Ion transport</keyword>
<reference evidence="17 18" key="1">
    <citation type="journal article" date="2018" name="Mol. Biol. Evol.">
        <title>Broad Genomic Sampling Reveals a Smut Pathogenic Ancestry of the Fungal Clade Ustilaginomycotina.</title>
        <authorList>
            <person name="Kijpornyongpan T."/>
            <person name="Mondo S.J."/>
            <person name="Barry K."/>
            <person name="Sandor L."/>
            <person name="Lee J."/>
            <person name="Lipzen A."/>
            <person name="Pangilinan J."/>
            <person name="LaButti K."/>
            <person name="Hainaut M."/>
            <person name="Henrissat B."/>
            <person name="Grigoriev I.V."/>
            <person name="Spatafora J.W."/>
            <person name="Aime M.C."/>
        </authorList>
    </citation>
    <scope>NUCLEOTIDE SEQUENCE [LARGE SCALE GENOMIC DNA]</scope>
    <source>
        <strain evidence="17 18">MCA 4198</strain>
    </source>
</reference>
<evidence type="ECO:0000256" key="15">
    <source>
        <dbReference type="SAM" id="Phobius"/>
    </source>
</evidence>
<evidence type="ECO:0000256" key="4">
    <source>
        <dbReference type="ARBA" id="ARBA00022448"/>
    </source>
</evidence>
<evidence type="ECO:0000256" key="10">
    <source>
        <dbReference type="ARBA" id="ARBA00022989"/>
    </source>
</evidence>
<dbReference type="GO" id="GO:2001256">
    <property type="term" value="P:regulation of store-operated calcium entry"/>
    <property type="evidence" value="ECO:0007669"/>
    <property type="project" value="InterPro"/>
</dbReference>
<feature type="region of interest" description="Disordered" evidence="14">
    <location>
        <begin position="308"/>
        <end position="376"/>
    </location>
</feature>
<dbReference type="OrthoDB" id="20303at2759"/>
<keyword evidence="8" id="KW-0256">Endoplasmic reticulum</keyword>
<comment type="subcellular location">
    <subcellularLocation>
        <location evidence="1">Endoplasmic reticulum membrane</location>
        <topology evidence="1">Single-pass type I membrane protein</topology>
    </subcellularLocation>
</comment>
<evidence type="ECO:0000256" key="2">
    <source>
        <dbReference type="ARBA" id="ARBA00006833"/>
    </source>
</evidence>
<feature type="compositionally biased region" description="Gly residues" evidence="14">
    <location>
        <begin position="346"/>
        <end position="361"/>
    </location>
</feature>
<evidence type="ECO:0000256" key="9">
    <source>
        <dbReference type="ARBA" id="ARBA00022837"/>
    </source>
</evidence>
<dbReference type="GO" id="GO:0006816">
    <property type="term" value="P:calcium ion transport"/>
    <property type="evidence" value="ECO:0007669"/>
    <property type="project" value="UniProtKB-KW"/>
</dbReference>
<keyword evidence="5" id="KW-0109">Calcium transport</keyword>
<gene>
    <name evidence="17" type="ORF">FA10DRAFT_268662</name>
</gene>
<dbReference type="Pfam" id="PF06682">
    <property type="entry name" value="SARAF"/>
    <property type="match status" value="1"/>
</dbReference>
<dbReference type="EMBL" id="KZ819638">
    <property type="protein sequence ID" value="PWN88469.1"/>
    <property type="molecule type" value="Genomic_DNA"/>
</dbReference>
<evidence type="ECO:0000256" key="11">
    <source>
        <dbReference type="ARBA" id="ARBA00023065"/>
    </source>
</evidence>
<evidence type="ECO:0000256" key="7">
    <source>
        <dbReference type="ARBA" id="ARBA00022729"/>
    </source>
</evidence>
<feature type="compositionally biased region" description="Gly residues" evidence="14">
    <location>
        <begin position="212"/>
        <end position="247"/>
    </location>
</feature>
<keyword evidence="10 15" id="KW-1133">Transmembrane helix</keyword>
<dbReference type="GO" id="GO:0005789">
    <property type="term" value="C:endoplasmic reticulum membrane"/>
    <property type="evidence" value="ECO:0007669"/>
    <property type="project" value="UniProtKB-SubCell"/>
</dbReference>
<dbReference type="InterPro" id="IPR009567">
    <property type="entry name" value="SARAF"/>
</dbReference>
<dbReference type="InParanoid" id="A0A316YGZ3"/>
<keyword evidence="4" id="KW-0813">Transport</keyword>
<feature type="compositionally biased region" description="Low complexity" evidence="14">
    <location>
        <begin position="32"/>
        <end position="47"/>
    </location>
</feature>
<evidence type="ECO:0000313" key="17">
    <source>
        <dbReference type="EMBL" id="PWN88469.1"/>
    </source>
</evidence>
<feature type="signal peptide" evidence="16">
    <location>
        <begin position="1"/>
        <end position="30"/>
    </location>
</feature>
<evidence type="ECO:0000313" key="18">
    <source>
        <dbReference type="Proteomes" id="UP000245768"/>
    </source>
</evidence>
<keyword evidence="7 16" id="KW-0732">Signal</keyword>
<feature type="region of interest" description="Disordered" evidence="14">
    <location>
        <begin position="32"/>
        <end position="51"/>
    </location>
</feature>
<name>A0A316YGZ3_9BASI</name>
<keyword evidence="6 15" id="KW-0812">Transmembrane</keyword>
<evidence type="ECO:0000256" key="5">
    <source>
        <dbReference type="ARBA" id="ARBA00022568"/>
    </source>
</evidence>
<dbReference type="Proteomes" id="UP000245768">
    <property type="component" value="Unassembled WGS sequence"/>
</dbReference>